<dbReference type="Gene3D" id="3.40.50.1820">
    <property type="entry name" value="alpha/beta hydrolase"/>
    <property type="match status" value="1"/>
</dbReference>
<evidence type="ECO:0000313" key="9">
    <source>
        <dbReference type="Proteomes" id="UP000526625"/>
    </source>
</evidence>
<dbReference type="InterPro" id="IPR016292">
    <property type="entry name" value="Epoxide_hydrolase"/>
</dbReference>
<comment type="similarity">
    <text evidence="1">Belongs to the peptidase S33 family.</text>
</comment>
<evidence type="ECO:0000256" key="3">
    <source>
        <dbReference type="ARBA" id="ARBA00022801"/>
    </source>
</evidence>
<feature type="active site" description="Proton acceptor" evidence="4">
    <location>
        <position position="361"/>
    </location>
</feature>
<dbReference type="RefSeq" id="WP_015343605.1">
    <property type="nucleotide sequence ID" value="NZ_JAADZA010000026.1"/>
</dbReference>
<comment type="caution">
    <text evidence="7">The sequence shown here is derived from an EMBL/GenBank/DDBJ whole genome shotgun (WGS) entry which is preliminary data.</text>
</comment>
<protein>
    <submittedName>
        <fullName evidence="7">Epoxide hydrolase</fullName>
    </submittedName>
    <submittedName>
        <fullName evidence="6">Pimeloyl-ACP methyl ester carboxylesterase</fullName>
    </submittedName>
</protein>
<evidence type="ECO:0000313" key="6">
    <source>
        <dbReference type="EMBL" id="MBB6492100.1"/>
    </source>
</evidence>
<dbReference type="InterPro" id="IPR029058">
    <property type="entry name" value="AB_hydrolase_fold"/>
</dbReference>
<name>A0A6P1CF68_RHITR</name>
<dbReference type="PIRSF" id="PIRSF001112">
    <property type="entry name" value="Epoxide_hydrolase"/>
    <property type="match status" value="1"/>
</dbReference>
<dbReference type="SUPFAM" id="SSF53474">
    <property type="entry name" value="alpha/beta-Hydrolases"/>
    <property type="match status" value="1"/>
</dbReference>
<dbReference type="Pfam" id="PF06441">
    <property type="entry name" value="EHN"/>
    <property type="match status" value="1"/>
</dbReference>
<evidence type="ECO:0000313" key="7">
    <source>
        <dbReference type="EMBL" id="NEV13464.1"/>
    </source>
</evidence>
<reference evidence="7 8" key="1">
    <citation type="submission" date="2020-02" db="EMBL/GenBank/DDBJ databases">
        <title>Draft genome sequence of Rhizobium tropici.</title>
        <authorList>
            <person name="Khayi S."/>
            <person name="Jemo M."/>
        </authorList>
    </citation>
    <scope>NUCLEOTIDE SEQUENCE [LARGE SCALE GENOMIC DNA]</scope>
    <source>
        <strain evidence="7 8">A12</strain>
    </source>
</reference>
<proteinExistence type="inferred from homology"/>
<evidence type="ECO:0000256" key="2">
    <source>
        <dbReference type="ARBA" id="ARBA00022797"/>
    </source>
</evidence>
<feature type="active site" description="Proton donor" evidence="4">
    <location>
        <position position="307"/>
    </location>
</feature>
<reference evidence="6 9" key="2">
    <citation type="submission" date="2020-08" db="EMBL/GenBank/DDBJ databases">
        <title>Genomic Encyclopedia of Type Strains, Phase IV (KMG-V): Genome sequencing to study the core and pangenomes of soil and plant-associated prokaryotes.</title>
        <authorList>
            <person name="Whitman W."/>
        </authorList>
    </citation>
    <scope>NUCLEOTIDE SEQUENCE [LARGE SCALE GENOMIC DNA]</scope>
    <source>
        <strain evidence="6 9">SEMIA 4059</strain>
    </source>
</reference>
<evidence type="ECO:0000259" key="5">
    <source>
        <dbReference type="Pfam" id="PF06441"/>
    </source>
</evidence>
<dbReference type="InterPro" id="IPR000639">
    <property type="entry name" value="Epox_hydrolase-like"/>
</dbReference>
<dbReference type="InterPro" id="IPR010497">
    <property type="entry name" value="Epoxide_hydro_N"/>
</dbReference>
<dbReference type="PANTHER" id="PTHR21661:SF35">
    <property type="entry name" value="EPOXIDE HYDROLASE"/>
    <property type="match status" value="1"/>
</dbReference>
<organism evidence="7 8">
    <name type="scientific">Rhizobium tropici</name>
    <dbReference type="NCBI Taxonomy" id="398"/>
    <lineage>
        <taxon>Bacteria</taxon>
        <taxon>Pseudomonadati</taxon>
        <taxon>Pseudomonadota</taxon>
        <taxon>Alphaproteobacteria</taxon>
        <taxon>Hyphomicrobiales</taxon>
        <taxon>Rhizobiaceae</taxon>
        <taxon>Rhizobium/Agrobacterium group</taxon>
        <taxon>Rhizobium</taxon>
    </lineage>
</organism>
<dbReference type="PANTHER" id="PTHR21661">
    <property type="entry name" value="EPOXIDE HYDROLASE 1-RELATED"/>
    <property type="match status" value="1"/>
</dbReference>
<keyword evidence="9" id="KW-1185">Reference proteome</keyword>
<gene>
    <name evidence="6" type="ORF">GGD45_002506</name>
    <name evidence="7" type="ORF">GXW80_20965</name>
</gene>
<dbReference type="Proteomes" id="UP000471190">
    <property type="component" value="Unassembled WGS sequence"/>
</dbReference>
<keyword evidence="2" id="KW-0058">Aromatic hydrocarbons catabolism</keyword>
<dbReference type="EMBL" id="JACHBF010000006">
    <property type="protein sequence ID" value="MBB6492100.1"/>
    <property type="molecule type" value="Genomic_DNA"/>
</dbReference>
<accession>A0A6P1CF68</accession>
<dbReference type="GO" id="GO:0097176">
    <property type="term" value="P:epoxide metabolic process"/>
    <property type="evidence" value="ECO:0007669"/>
    <property type="project" value="TreeGrafter"/>
</dbReference>
<dbReference type="GO" id="GO:0004301">
    <property type="term" value="F:epoxide hydrolase activity"/>
    <property type="evidence" value="ECO:0007669"/>
    <property type="project" value="TreeGrafter"/>
</dbReference>
<evidence type="ECO:0000313" key="8">
    <source>
        <dbReference type="Proteomes" id="UP000471190"/>
    </source>
</evidence>
<feature type="domain" description="Epoxide hydrolase N-terminal" evidence="5">
    <location>
        <begin position="5"/>
        <end position="108"/>
    </location>
</feature>
<dbReference type="AlphaFoldDB" id="A0A6P1CF68"/>
<dbReference type="EMBL" id="JAADZA010000026">
    <property type="protein sequence ID" value="NEV13464.1"/>
    <property type="molecule type" value="Genomic_DNA"/>
</dbReference>
<sequence length="384" mass="42813">MQTIEFQIDIGDDALDDLRRRVTQTKWPAAIDPEGWDDGSSLRFMRELIDYWQCEFDWRAQETRLNLLPHFVAEIDGFKIHYIHVKGRGPSPTPLIMTHGWPGSFLEMERVIPLLTDPGAHGGDPEDTFDLIVPALPGYAFSSAPAKAGIGPFEIAGLWRKLMLGLGYTNFGAQGGDIGAAVSSWLAFRFPKDVVGIHLNYIPGSFRPPIGDGLPPLTPQEAEFKKVAAEWADKEGAYAHVQGTKPQTLAYGLSDSPVGLAAWIVEKFRSWSDCDGNVLDVFSMDTLLTEISLYWFSGSLDASFRLYKESRAHPLSFEKGQRILPPVAISHFAKELPQPPRSWVERVYNVVRWSEHAAGGHFAAMEKPGELVADIRSHFRALPR</sequence>
<evidence type="ECO:0000256" key="4">
    <source>
        <dbReference type="PIRSR" id="PIRSR001112-1"/>
    </source>
</evidence>
<keyword evidence="3 7" id="KW-0378">Hydrolase</keyword>
<dbReference type="PRINTS" id="PR00412">
    <property type="entry name" value="EPOXHYDRLASE"/>
</dbReference>
<evidence type="ECO:0000256" key="1">
    <source>
        <dbReference type="ARBA" id="ARBA00010088"/>
    </source>
</evidence>
<feature type="active site" description="Nucleophile" evidence="4">
    <location>
        <position position="177"/>
    </location>
</feature>
<dbReference type="Proteomes" id="UP000526625">
    <property type="component" value="Unassembled WGS sequence"/>
</dbReference>